<keyword evidence="2" id="KW-1185">Reference proteome</keyword>
<accession>A0A3B0CAM8</accession>
<dbReference type="AlphaFoldDB" id="A0A3B0CAM8"/>
<sequence length="166" mass="19584">MWVIVLFTLLFLLIISLLFVPIELYVDTITNEYYFRLRGLIRADIEGHEKELIRIRLNLIFGNFYFYPLRTIGLSQKGKTKKNVRKKKGKRMGIGKVIRLLKTFTIKRLIIDMDTGDSLLNAKLYPVFTFLNHTMGRFSINFQGRNHLVLYIQNRPLNIIKSFVNL</sequence>
<evidence type="ECO:0000313" key="2">
    <source>
        <dbReference type="Proteomes" id="UP000276603"/>
    </source>
</evidence>
<reference evidence="1 2" key="1">
    <citation type="submission" date="2018-10" db="EMBL/GenBank/DDBJ databases">
        <title>Ulvibacterium marinum gen. nov., sp. nov., a novel marine bacterium of the family Flavobacteriaceae, isolated from a culture of the green alga Ulva prolifera.</title>
        <authorList>
            <person name="Zhang Z."/>
        </authorList>
    </citation>
    <scope>NUCLEOTIDE SEQUENCE [LARGE SCALE GENOMIC DNA]</scope>
    <source>
        <strain evidence="1 2">CCMM003</strain>
    </source>
</reference>
<organism evidence="1 2">
    <name type="scientific">Ulvibacterium marinum</name>
    <dbReference type="NCBI Taxonomy" id="2419782"/>
    <lineage>
        <taxon>Bacteria</taxon>
        <taxon>Pseudomonadati</taxon>
        <taxon>Bacteroidota</taxon>
        <taxon>Flavobacteriia</taxon>
        <taxon>Flavobacteriales</taxon>
        <taxon>Flavobacteriaceae</taxon>
        <taxon>Ulvibacterium</taxon>
    </lineage>
</organism>
<evidence type="ECO:0008006" key="3">
    <source>
        <dbReference type="Google" id="ProtNLM"/>
    </source>
</evidence>
<dbReference type="RefSeq" id="WP_120711901.1">
    <property type="nucleotide sequence ID" value="NZ_RBCJ01000002.1"/>
</dbReference>
<gene>
    <name evidence="1" type="ORF">D7Z94_12710</name>
</gene>
<name>A0A3B0CAM8_9FLAO</name>
<dbReference type="Proteomes" id="UP000276603">
    <property type="component" value="Unassembled WGS sequence"/>
</dbReference>
<protein>
    <recommendedName>
        <fullName evidence="3">DUF2953 domain-containing protein</fullName>
    </recommendedName>
</protein>
<evidence type="ECO:0000313" key="1">
    <source>
        <dbReference type="EMBL" id="RKN81748.1"/>
    </source>
</evidence>
<proteinExistence type="predicted"/>
<comment type="caution">
    <text evidence="1">The sequence shown here is derived from an EMBL/GenBank/DDBJ whole genome shotgun (WGS) entry which is preliminary data.</text>
</comment>
<dbReference type="EMBL" id="RBCJ01000002">
    <property type="protein sequence ID" value="RKN81748.1"/>
    <property type="molecule type" value="Genomic_DNA"/>
</dbReference>